<dbReference type="InterPro" id="IPR036388">
    <property type="entry name" value="WH-like_DNA-bd_sf"/>
</dbReference>
<dbReference type="EMBL" id="BAABJQ010000005">
    <property type="protein sequence ID" value="GAA5183812.1"/>
    <property type="molecule type" value="Genomic_DNA"/>
</dbReference>
<dbReference type="InterPro" id="IPR005149">
    <property type="entry name" value="Tscrpt_reg_PadR_N"/>
</dbReference>
<dbReference type="PANTHER" id="PTHR43252">
    <property type="entry name" value="TRANSCRIPTIONAL REGULATOR YQJI"/>
    <property type="match status" value="1"/>
</dbReference>
<dbReference type="InterPro" id="IPR036390">
    <property type="entry name" value="WH_DNA-bd_sf"/>
</dbReference>
<comment type="caution">
    <text evidence="2">The sequence shown here is derived from an EMBL/GenBank/DDBJ whole genome shotgun (WGS) entry which is preliminary data.</text>
</comment>
<dbReference type="Proteomes" id="UP001501570">
    <property type="component" value="Unassembled WGS sequence"/>
</dbReference>
<dbReference type="PANTHER" id="PTHR43252:SF7">
    <property type="entry name" value="TRANSCRIPTIONAL REGULATOR YQJI"/>
    <property type="match status" value="1"/>
</dbReference>
<gene>
    <name evidence="2" type="ORF">GCM10023322_23990</name>
</gene>
<organism evidence="2 3">
    <name type="scientific">Rugosimonospora acidiphila</name>
    <dbReference type="NCBI Taxonomy" id="556531"/>
    <lineage>
        <taxon>Bacteria</taxon>
        <taxon>Bacillati</taxon>
        <taxon>Actinomycetota</taxon>
        <taxon>Actinomycetes</taxon>
        <taxon>Micromonosporales</taxon>
        <taxon>Micromonosporaceae</taxon>
        <taxon>Rugosimonospora</taxon>
    </lineage>
</organism>
<name>A0ABP9RPS7_9ACTN</name>
<dbReference type="Pfam" id="PF03551">
    <property type="entry name" value="PadR"/>
    <property type="match status" value="1"/>
</dbReference>
<dbReference type="Gene3D" id="1.10.10.10">
    <property type="entry name" value="Winged helix-like DNA-binding domain superfamily/Winged helix DNA-binding domain"/>
    <property type="match status" value="1"/>
</dbReference>
<feature type="domain" description="Transcription regulator PadR N-terminal" evidence="1">
    <location>
        <begin position="8"/>
        <end position="84"/>
    </location>
</feature>
<dbReference type="SUPFAM" id="SSF46785">
    <property type="entry name" value="Winged helix' DNA-binding domain"/>
    <property type="match status" value="1"/>
</dbReference>
<dbReference type="RefSeq" id="WP_345628883.1">
    <property type="nucleotide sequence ID" value="NZ_BAABJQ010000005.1"/>
</dbReference>
<accession>A0ABP9RPS7</accession>
<reference evidence="3" key="1">
    <citation type="journal article" date="2019" name="Int. J. Syst. Evol. Microbiol.">
        <title>The Global Catalogue of Microorganisms (GCM) 10K type strain sequencing project: providing services to taxonomists for standard genome sequencing and annotation.</title>
        <authorList>
            <consortium name="The Broad Institute Genomics Platform"/>
            <consortium name="The Broad Institute Genome Sequencing Center for Infectious Disease"/>
            <person name="Wu L."/>
            <person name="Ma J."/>
        </authorList>
    </citation>
    <scope>NUCLEOTIDE SEQUENCE [LARGE SCALE GENOMIC DNA]</scope>
    <source>
        <strain evidence="3">JCM 18304</strain>
    </source>
</reference>
<evidence type="ECO:0000313" key="3">
    <source>
        <dbReference type="Proteomes" id="UP001501570"/>
    </source>
</evidence>
<proteinExistence type="predicted"/>
<evidence type="ECO:0000313" key="2">
    <source>
        <dbReference type="EMBL" id="GAA5183812.1"/>
    </source>
</evidence>
<sequence>MSTTRLLILGVVRIFQPVHGYDVRRELLSWHADDWAHVAPGSVYHALKKLAEEGLLTEVATQRVGARPARTTYEITDKGEAEFQDLLRRYWWEYTIPADPFTPAWAFLPALSRDEAAGALRNRARLLRLFIDGTRVRLAAAPSPDAPHVAELFELSMAKARVEAEWCERLAGRVEAGELPSAD</sequence>
<keyword evidence="3" id="KW-1185">Reference proteome</keyword>
<evidence type="ECO:0000259" key="1">
    <source>
        <dbReference type="Pfam" id="PF03551"/>
    </source>
</evidence>
<protein>
    <submittedName>
        <fullName evidence="2">PadR family transcriptional regulator</fullName>
    </submittedName>
</protein>